<organism evidence="4 5">
    <name type="scientific">Aspergillus pseudoustus</name>
    <dbReference type="NCBI Taxonomy" id="1810923"/>
    <lineage>
        <taxon>Eukaryota</taxon>
        <taxon>Fungi</taxon>
        <taxon>Dikarya</taxon>
        <taxon>Ascomycota</taxon>
        <taxon>Pezizomycotina</taxon>
        <taxon>Eurotiomycetes</taxon>
        <taxon>Eurotiomycetidae</taxon>
        <taxon>Eurotiales</taxon>
        <taxon>Aspergillaceae</taxon>
        <taxon>Aspergillus</taxon>
        <taxon>Aspergillus subgen. Nidulantes</taxon>
    </lineage>
</organism>
<dbReference type="Pfam" id="PF02737">
    <property type="entry name" value="3HCDH_N"/>
    <property type="match status" value="1"/>
</dbReference>
<dbReference type="PANTHER" id="PTHR48075:SF10">
    <property type="entry name" value="DEHYDROGENASE, PUTATIVE (AFU_ORTHOLOGUE AFUA_5G10070)-RELATED"/>
    <property type="match status" value="1"/>
</dbReference>
<feature type="domain" description="3-hydroxyacyl-CoA dehydrogenase C-terminal" evidence="2">
    <location>
        <begin position="186"/>
        <end position="280"/>
    </location>
</feature>
<protein>
    <recommendedName>
        <fullName evidence="6">3-hydroxyacyl-CoA dehydrogenase</fullName>
    </recommendedName>
</protein>
<name>A0ABR4JTV7_9EURO</name>
<dbReference type="Proteomes" id="UP001610446">
    <property type="component" value="Unassembled WGS sequence"/>
</dbReference>
<gene>
    <name evidence="4" type="ORF">BJY01DRAFT_264471</name>
</gene>
<dbReference type="InterPro" id="IPR006176">
    <property type="entry name" value="3-OHacyl-CoA_DH_NAD-bd"/>
</dbReference>
<dbReference type="SUPFAM" id="SSF63825">
    <property type="entry name" value="YWTD domain"/>
    <property type="match status" value="1"/>
</dbReference>
<evidence type="ECO:0000259" key="2">
    <source>
        <dbReference type="Pfam" id="PF00725"/>
    </source>
</evidence>
<dbReference type="SMART" id="SM00135">
    <property type="entry name" value="LY"/>
    <property type="match status" value="3"/>
</dbReference>
<dbReference type="InterPro" id="IPR011042">
    <property type="entry name" value="6-blade_b-propeller_TolB-like"/>
</dbReference>
<keyword evidence="5" id="KW-1185">Reference proteome</keyword>
<proteinExistence type="predicted"/>
<dbReference type="Gene3D" id="2.120.10.30">
    <property type="entry name" value="TolB, C-terminal domain"/>
    <property type="match status" value="2"/>
</dbReference>
<dbReference type="PANTHER" id="PTHR48075">
    <property type="entry name" value="3-HYDROXYACYL-COA DEHYDROGENASE FAMILY PROTEIN"/>
    <property type="match status" value="1"/>
</dbReference>
<dbReference type="InterPro" id="IPR013328">
    <property type="entry name" value="6PGD_dom2"/>
</dbReference>
<reference evidence="4 5" key="1">
    <citation type="submission" date="2024-07" db="EMBL/GenBank/DDBJ databases">
        <title>Section-level genome sequencing and comparative genomics of Aspergillus sections Usti and Cavernicolus.</title>
        <authorList>
            <consortium name="Lawrence Berkeley National Laboratory"/>
            <person name="Nybo J.L."/>
            <person name="Vesth T.C."/>
            <person name="Theobald S."/>
            <person name="Frisvad J.C."/>
            <person name="Larsen T.O."/>
            <person name="Kjaerboelling I."/>
            <person name="Rothschild-Mancinelli K."/>
            <person name="Lyhne E.K."/>
            <person name="Kogle M.E."/>
            <person name="Barry K."/>
            <person name="Clum A."/>
            <person name="Na H."/>
            <person name="Ledsgaard L."/>
            <person name="Lin J."/>
            <person name="Lipzen A."/>
            <person name="Kuo A."/>
            <person name="Riley R."/>
            <person name="Mondo S."/>
            <person name="Labutti K."/>
            <person name="Haridas S."/>
            <person name="Pangalinan J."/>
            <person name="Salamov A.A."/>
            <person name="Simmons B.A."/>
            <person name="Magnuson J.K."/>
            <person name="Chen J."/>
            <person name="Drula E."/>
            <person name="Henrissat B."/>
            <person name="Wiebenga A."/>
            <person name="Lubbers R.J."/>
            <person name="Gomes A.C."/>
            <person name="Makela M.R."/>
            <person name="Stajich J."/>
            <person name="Grigoriev I.V."/>
            <person name="Mortensen U.H."/>
            <person name="De Vries R.P."/>
            <person name="Baker S.E."/>
            <person name="Andersen M.R."/>
        </authorList>
    </citation>
    <scope>NUCLEOTIDE SEQUENCE [LARGE SCALE GENOMIC DNA]</scope>
    <source>
        <strain evidence="4 5">CBS 123904</strain>
    </source>
</reference>
<accession>A0ABR4JTV7</accession>
<dbReference type="Pfam" id="PF00725">
    <property type="entry name" value="3HCDH"/>
    <property type="match status" value="1"/>
</dbReference>
<sequence length="600" mass="65655">MGPSWQPPKDYRKRPVVVLGAGVLGRRVACIWASAGYNVHVRDPSPEQRADCIAYVQQHVASYAEHTRAEPGEIAVFDDLAQAISNAWLVIEAVPEKIQLKIDTLAPSDSILASNSSSYKSSEMLEKVSDKTKPRILNMHYYMPPQVMVVELMTDGFTEPSILQFMAERSKEAGTKPYTARKESTGFIFNRLWAAVKRECLTILAEDVSTPSEIDSIGADMFLKGSVLPCKGMDSVGLDTVAFIEKHYITERGLSPDKTVDFLQTNYLDQGKLGTKCTKGGLYPPTEIAKPDTKSPTLLVLDIGLSSKELNFKAGQILQFSPDGNVQKVIATGQALPDGIAFDPSSKRIFWANMGIPGKKDGAVLPANLDGTDIRTVVAPGTINTPKQLALDLVSKKIYFSDREGLRVLRCNYDGSEFEVVIQAGDPSNSIEAQDALNWCVGITVAPSLGLFYWTQKGPSKGGQGRIFSAAITTPQGQSVATRDDIRVVLSGLPEPIDLEIDEDACALYWTDKGELPFGNSLNRLYLDHLGFPLPSSPRLGYEVLSRNLNEAIGLKLDLSNDTIYLTDLGGNVYRCDRDGKHRVKLLSDENRALTGITFV</sequence>
<dbReference type="SUPFAM" id="SSF51735">
    <property type="entry name" value="NAD(P)-binding Rossmann-fold domains"/>
    <property type="match status" value="1"/>
</dbReference>
<dbReference type="Gene3D" id="1.10.1040.10">
    <property type="entry name" value="N-(1-d-carboxylethyl)-l-norvaline Dehydrogenase, domain 2"/>
    <property type="match status" value="1"/>
</dbReference>
<evidence type="ECO:0000259" key="3">
    <source>
        <dbReference type="Pfam" id="PF02737"/>
    </source>
</evidence>
<evidence type="ECO:0008006" key="6">
    <source>
        <dbReference type="Google" id="ProtNLM"/>
    </source>
</evidence>
<evidence type="ECO:0000313" key="4">
    <source>
        <dbReference type="EMBL" id="KAL2842532.1"/>
    </source>
</evidence>
<dbReference type="InterPro" id="IPR006108">
    <property type="entry name" value="3HC_DH_C"/>
</dbReference>
<dbReference type="EMBL" id="JBFXLU010000098">
    <property type="protein sequence ID" value="KAL2842532.1"/>
    <property type="molecule type" value="Genomic_DNA"/>
</dbReference>
<dbReference type="InterPro" id="IPR036291">
    <property type="entry name" value="NAD(P)-bd_dom_sf"/>
</dbReference>
<dbReference type="Gene3D" id="3.40.50.720">
    <property type="entry name" value="NAD(P)-binding Rossmann-like Domain"/>
    <property type="match status" value="1"/>
</dbReference>
<keyword evidence="1" id="KW-0560">Oxidoreductase</keyword>
<dbReference type="InterPro" id="IPR008927">
    <property type="entry name" value="6-PGluconate_DH-like_C_sf"/>
</dbReference>
<dbReference type="InterPro" id="IPR000033">
    <property type="entry name" value="LDLR_classB_rpt"/>
</dbReference>
<comment type="caution">
    <text evidence="4">The sequence shown here is derived from an EMBL/GenBank/DDBJ whole genome shotgun (WGS) entry which is preliminary data.</text>
</comment>
<feature type="domain" description="3-hydroxyacyl-CoA dehydrogenase NAD binding" evidence="3">
    <location>
        <begin position="16"/>
        <end position="180"/>
    </location>
</feature>
<evidence type="ECO:0000313" key="5">
    <source>
        <dbReference type="Proteomes" id="UP001610446"/>
    </source>
</evidence>
<evidence type="ECO:0000256" key="1">
    <source>
        <dbReference type="ARBA" id="ARBA00023002"/>
    </source>
</evidence>
<dbReference type="SUPFAM" id="SSF48179">
    <property type="entry name" value="6-phosphogluconate dehydrogenase C-terminal domain-like"/>
    <property type="match status" value="1"/>
</dbReference>